<feature type="domain" description="tRNAHis guanylyltransferase catalytic" evidence="2">
    <location>
        <begin position="64"/>
        <end position="229"/>
    </location>
</feature>
<evidence type="ECO:0000256" key="1">
    <source>
        <dbReference type="SAM" id="Coils"/>
    </source>
</evidence>
<dbReference type="GO" id="GO:0000287">
    <property type="term" value="F:magnesium ion binding"/>
    <property type="evidence" value="ECO:0007669"/>
    <property type="project" value="InterPro"/>
</dbReference>
<dbReference type="Gene3D" id="3.30.70.3000">
    <property type="match status" value="1"/>
</dbReference>
<keyword evidence="1" id="KW-0175">Coiled coil</keyword>
<evidence type="ECO:0000313" key="4">
    <source>
        <dbReference type="Proteomes" id="UP000023152"/>
    </source>
</evidence>
<protein>
    <recommendedName>
        <fullName evidence="2">tRNAHis guanylyltransferase catalytic domain-containing protein</fullName>
    </recommendedName>
</protein>
<reference evidence="3 4" key="1">
    <citation type="journal article" date="2013" name="Curr. Biol.">
        <title>The Genome of the Foraminiferan Reticulomyxa filosa.</title>
        <authorList>
            <person name="Glockner G."/>
            <person name="Hulsmann N."/>
            <person name="Schleicher M."/>
            <person name="Noegel A.A."/>
            <person name="Eichinger L."/>
            <person name="Gallinger C."/>
            <person name="Pawlowski J."/>
            <person name="Sierra R."/>
            <person name="Euteneuer U."/>
            <person name="Pillet L."/>
            <person name="Moustafa A."/>
            <person name="Platzer M."/>
            <person name="Groth M."/>
            <person name="Szafranski K."/>
            <person name="Schliwa M."/>
        </authorList>
    </citation>
    <scope>NUCLEOTIDE SEQUENCE [LARGE SCALE GENOMIC DNA]</scope>
</reference>
<organism evidence="3 4">
    <name type="scientific">Reticulomyxa filosa</name>
    <dbReference type="NCBI Taxonomy" id="46433"/>
    <lineage>
        <taxon>Eukaryota</taxon>
        <taxon>Sar</taxon>
        <taxon>Rhizaria</taxon>
        <taxon>Retaria</taxon>
        <taxon>Foraminifera</taxon>
        <taxon>Monothalamids</taxon>
        <taxon>Reticulomyxidae</taxon>
        <taxon>Reticulomyxa</taxon>
    </lineage>
</organism>
<evidence type="ECO:0000259" key="2">
    <source>
        <dbReference type="Pfam" id="PF04446"/>
    </source>
</evidence>
<gene>
    <name evidence="3" type="ORF">RFI_23252</name>
</gene>
<dbReference type="InterPro" id="IPR024956">
    <property type="entry name" value="tRNAHis_GuaTrfase_cat"/>
</dbReference>
<dbReference type="InterPro" id="IPR038469">
    <property type="entry name" value="tRNAHis_GuaTrfase_Thg1_sf"/>
</dbReference>
<dbReference type="OMA" id="NIIWRCR"/>
<comment type="caution">
    <text evidence="3">The sequence shown here is derived from an EMBL/GenBank/DDBJ whole genome shotgun (WGS) entry which is preliminary data.</text>
</comment>
<dbReference type="PANTHER" id="PTHR12729">
    <property type="entry name" value="TRNA(HIS) GUANYLYLTRANSFERASE-RELATED"/>
    <property type="match status" value="1"/>
</dbReference>
<dbReference type="Proteomes" id="UP000023152">
    <property type="component" value="Unassembled WGS sequence"/>
</dbReference>
<dbReference type="InterPro" id="IPR007537">
    <property type="entry name" value="tRNAHis_GuaTrfase_Thg1"/>
</dbReference>
<feature type="coiled-coil region" evidence="1">
    <location>
        <begin position="9"/>
        <end position="43"/>
    </location>
</feature>
<sequence>MSTLSTKDFNEFESRAKKSEEQIALLETQVQTLQNEMTALLKNVPYVPEAKPLSKRPIDIIGARMKHYEEQAYVSRILDNQKPLIVRLDGHCFHTFTKGFDRPFDYRLHNAMENSKDFSCKKKIKKKITQVLATADCLTRFNARSGYTQSDEITLVWDACDPNVEESSHLFGGRVVKTSSVLAGYVSSRFVHHIKQQMSDKKWDENNKDLRAKIENCEAHFDGRAFNVPNKEELCENIVWRSHYDCKRNSISMLAHAHFSPKQLHNKSCSEMKHMLLEMKKIDWETDTPLAFRFGTVVKKELFVKEFMHPISQQLDTTTRTRIAYTPINTSLEMKDKSTLTQFFLDKYWPADFIRKYQDTFVRIELS</sequence>
<dbReference type="PANTHER" id="PTHR12729:SF1">
    <property type="entry name" value="TRNAHIS GUANYLYLTRANSFERASE CATALYTIC DOMAIN-CONTAINING PROTEIN"/>
    <property type="match status" value="1"/>
</dbReference>
<dbReference type="Pfam" id="PF04446">
    <property type="entry name" value="Thg1"/>
    <property type="match status" value="1"/>
</dbReference>
<accession>X6MKD4</accession>
<dbReference type="AlphaFoldDB" id="X6MKD4"/>
<dbReference type="OrthoDB" id="5959761at2759"/>
<name>X6MKD4_RETFI</name>
<dbReference type="GO" id="GO:0008193">
    <property type="term" value="F:tRNA guanylyltransferase activity"/>
    <property type="evidence" value="ECO:0007669"/>
    <property type="project" value="InterPro"/>
</dbReference>
<dbReference type="GO" id="GO:0006400">
    <property type="term" value="P:tRNA modification"/>
    <property type="evidence" value="ECO:0007669"/>
    <property type="project" value="InterPro"/>
</dbReference>
<dbReference type="EMBL" id="ASPP01020204">
    <property type="protein sequence ID" value="ETO14116.1"/>
    <property type="molecule type" value="Genomic_DNA"/>
</dbReference>
<proteinExistence type="predicted"/>
<keyword evidence="4" id="KW-1185">Reference proteome</keyword>
<evidence type="ECO:0000313" key="3">
    <source>
        <dbReference type="EMBL" id="ETO14116.1"/>
    </source>
</evidence>